<dbReference type="AlphaFoldDB" id="A0A7S4LA10"/>
<sequence length="143" mass="16156">MHRPLCPTQLKGVPRGQRFFWIGDVWPFRGRMQHTCTIHGRLPQSVSERFDPSSPIFSTADQNLQMSHVRSFSLVSHPFDPSLGISSDIFMATGGAMQLRLPCCILREQHVKNKSWQCRNTKRGGNRGVGRGTFPVVDKPPKV</sequence>
<gene>
    <name evidence="2" type="ORF">EGYM00163_LOCUS27315</name>
</gene>
<proteinExistence type="predicted"/>
<name>A0A7S4LA10_9EUGL</name>
<organism evidence="2">
    <name type="scientific">Eutreptiella gymnastica</name>
    <dbReference type="NCBI Taxonomy" id="73025"/>
    <lineage>
        <taxon>Eukaryota</taxon>
        <taxon>Discoba</taxon>
        <taxon>Euglenozoa</taxon>
        <taxon>Euglenida</taxon>
        <taxon>Spirocuta</taxon>
        <taxon>Euglenophyceae</taxon>
        <taxon>Eutreptiales</taxon>
        <taxon>Eutreptiaceae</taxon>
        <taxon>Eutreptiella</taxon>
    </lineage>
</organism>
<protein>
    <submittedName>
        <fullName evidence="2">Uncharacterized protein</fullName>
    </submittedName>
</protein>
<feature type="region of interest" description="Disordered" evidence="1">
    <location>
        <begin position="122"/>
        <end position="143"/>
    </location>
</feature>
<accession>A0A7S4LA10</accession>
<reference evidence="2" key="1">
    <citation type="submission" date="2021-01" db="EMBL/GenBank/DDBJ databases">
        <authorList>
            <person name="Corre E."/>
            <person name="Pelletier E."/>
            <person name="Niang G."/>
            <person name="Scheremetjew M."/>
            <person name="Finn R."/>
            <person name="Kale V."/>
            <person name="Holt S."/>
            <person name="Cochrane G."/>
            <person name="Meng A."/>
            <person name="Brown T."/>
            <person name="Cohen L."/>
        </authorList>
    </citation>
    <scope>NUCLEOTIDE SEQUENCE</scope>
    <source>
        <strain evidence="2">CCMP1594</strain>
    </source>
</reference>
<dbReference type="EMBL" id="HBJA01077910">
    <property type="protein sequence ID" value="CAE0816156.1"/>
    <property type="molecule type" value="Transcribed_RNA"/>
</dbReference>
<evidence type="ECO:0000256" key="1">
    <source>
        <dbReference type="SAM" id="MobiDB-lite"/>
    </source>
</evidence>
<evidence type="ECO:0000313" key="2">
    <source>
        <dbReference type="EMBL" id="CAE0816156.1"/>
    </source>
</evidence>